<dbReference type="AlphaFoldDB" id="A0A2G8LCV9"/>
<organism evidence="4 5">
    <name type="scientific">Stichopus japonicus</name>
    <name type="common">Sea cucumber</name>
    <dbReference type="NCBI Taxonomy" id="307972"/>
    <lineage>
        <taxon>Eukaryota</taxon>
        <taxon>Metazoa</taxon>
        <taxon>Echinodermata</taxon>
        <taxon>Eleutherozoa</taxon>
        <taxon>Echinozoa</taxon>
        <taxon>Holothuroidea</taxon>
        <taxon>Aspidochirotacea</taxon>
        <taxon>Aspidochirotida</taxon>
        <taxon>Stichopodidae</taxon>
        <taxon>Apostichopus</taxon>
    </lineage>
</organism>
<feature type="compositionally biased region" description="Basic and acidic residues" evidence="2">
    <location>
        <begin position="297"/>
        <end position="306"/>
    </location>
</feature>
<dbReference type="STRING" id="307972.A0A2G8LCV9"/>
<keyword evidence="5" id="KW-1185">Reference proteome</keyword>
<dbReference type="SMART" id="SM00343">
    <property type="entry name" value="ZnF_C2HC"/>
    <property type="match status" value="1"/>
</dbReference>
<dbReference type="PANTHER" id="PTHR23095">
    <property type="entry name" value="PARANEOPLASTIC ANTIGEN"/>
    <property type="match status" value="1"/>
</dbReference>
<dbReference type="Pfam" id="PF00098">
    <property type="entry name" value="zf-CCHC"/>
    <property type="match status" value="1"/>
</dbReference>
<keyword evidence="1" id="KW-0863">Zinc-finger</keyword>
<reference evidence="4 5" key="1">
    <citation type="journal article" date="2017" name="PLoS Biol.">
        <title>The sea cucumber genome provides insights into morphological evolution and visceral regeneration.</title>
        <authorList>
            <person name="Zhang X."/>
            <person name="Sun L."/>
            <person name="Yuan J."/>
            <person name="Sun Y."/>
            <person name="Gao Y."/>
            <person name="Zhang L."/>
            <person name="Li S."/>
            <person name="Dai H."/>
            <person name="Hamel J.F."/>
            <person name="Liu C."/>
            <person name="Yu Y."/>
            <person name="Liu S."/>
            <person name="Lin W."/>
            <person name="Guo K."/>
            <person name="Jin S."/>
            <person name="Xu P."/>
            <person name="Storey K.B."/>
            <person name="Huan P."/>
            <person name="Zhang T."/>
            <person name="Zhou Y."/>
            <person name="Zhang J."/>
            <person name="Lin C."/>
            <person name="Li X."/>
            <person name="Xing L."/>
            <person name="Huo D."/>
            <person name="Sun M."/>
            <person name="Wang L."/>
            <person name="Mercier A."/>
            <person name="Li F."/>
            <person name="Yang H."/>
            <person name="Xiang J."/>
        </authorList>
    </citation>
    <scope>NUCLEOTIDE SEQUENCE [LARGE SCALE GENOMIC DNA]</scope>
    <source>
        <strain evidence="4">Shaxun</strain>
        <tissue evidence="4">Muscle</tissue>
    </source>
</reference>
<evidence type="ECO:0000256" key="1">
    <source>
        <dbReference type="PROSITE-ProRule" id="PRU00047"/>
    </source>
</evidence>
<dbReference type="EMBL" id="MRZV01000124">
    <property type="protein sequence ID" value="PIK58045.1"/>
    <property type="molecule type" value="Genomic_DNA"/>
</dbReference>
<dbReference type="GO" id="GO:0008270">
    <property type="term" value="F:zinc ion binding"/>
    <property type="evidence" value="ECO:0007669"/>
    <property type="project" value="UniProtKB-KW"/>
</dbReference>
<evidence type="ECO:0000259" key="3">
    <source>
        <dbReference type="PROSITE" id="PS50158"/>
    </source>
</evidence>
<dbReference type="InterPro" id="IPR048270">
    <property type="entry name" value="PNMA_C"/>
</dbReference>
<sequence length="356" mass="39459">MVTLALVCVSIVSAEIAEKAVTDLKDEVFKGISLSLSIQSPSSEMSRQDMIKALKLAGYTVQKDDNLSLSSEGSAPPARQPMGTTIIQPPRISVFAGETNNKLSVENFEMWEYEISCLLQQEVHSKEVIENAVRNSLRGQAARVVRHLGPNSSIEEIVEKLEGIYGTVESGADLLAQAYNTHQQKGETTAAFGCRLESLVMKAKDRGGISAEEVDRTLRVVFWKGLVDDDVRHNYQEARNFGDLLRLTRLAEQECADRRHLKRNAQTGRVLMHSAAPSPVVPDLEVKVRELTKKLEELQRADRQESDYSTPKPRRSNDIPPLMNRVPQKCFKCGVVGHLARQCPRPDVLGATSPAT</sequence>
<dbReference type="PANTHER" id="PTHR23095:SF17">
    <property type="entry name" value="PARANEOPLASTIC ANTIGEN MA1"/>
    <property type="match status" value="1"/>
</dbReference>
<dbReference type="SUPFAM" id="SSF57756">
    <property type="entry name" value="Retrovirus zinc finger-like domains"/>
    <property type="match status" value="1"/>
</dbReference>
<dbReference type="PROSITE" id="PS50158">
    <property type="entry name" value="ZF_CCHC"/>
    <property type="match status" value="1"/>
</dbReference>
<protein>
    <recommendedName>
        <fullName evidence="3">CCHC-type domain-containing protein</fullName>
    </recommendedName>
</protein>
<dbReference type="Proteomes" id="UP000230750">
    <property type="component" value="Unassembled WGS sequence"/>
</dbReference>
<dbReference type="InterPro" id="IPR036875">
    <property type="entry name" value="Znf_CCHC_sf"/>
</dbReference>
<evidence type="ECO:0000256" key="2">
    <source>
        <dbReference type="SAM" id="MobiDB-lite"/>
    </source>
</evidence>
<dbReference type="InterPro" id="IPR001878">
    <property type="entry name" value="Znf_CCHC"/>
</dbReference>
<gene>
    <name evidence="4" type="ORF">BSL78_05024</name>
</gene>
<name>A0A2G8LCV9_STIJA</name>
<evidence type="ECO:0000313" key="4">
    <source>
        <dbReference type="EMBL" id="PIK58045.1"/>
    </source>
</evidence>
<feature type="domain" description="CCHC-type" evidence="3">
    <location>
        <begin position="329"/>
        <end position="345"/>
    </location>
</feature>
<dbReference type="InterPro" id="IPR026523">
    <property type="entry name" value="PNMA"/>
</dbReference>
<accession>A0A2G8LCV9</accession>
<dbReference type="Pfam" id="PF14893">
    <property type="entry name" value="PNMA"/>
    <property type="match status" value="1"/>
</dbReference>
<feature type="region of interest" description="Disordered" evidence="2">
    <location>
        <begin position="297"/>
        <end position="323"/>
    </location>
</feature>
<proteinExistence type="predicted"/>
<dbReference type="OrthoDB" id="6159874at2759"/>
<evidence type="ECO:0000313" key="5">
    <source>
        <dbReference type="Proteomes" id="UP000230750"/>
    </source>
</evidence>
<comment type="caution">
    <text evidence="4">The sequence shown here is derived from an EMBL/GenBank/DDBJ whole genome shotgun (WGS) entry which is preliminary data.</text>
</comment>
<keyword evidence="1" id="KW-0479">Metal-binding</keyword>
<dbReference type="GO" id="GO:0003676">
    <property type="term" value="F:nucleic acid binding"/>
    <property type="evidence" value="ECO:0007669"/>
    <property type="project" value="InterPro"/>
</dbReference>
<keyword evidence="1" id="KW-0862">Zinc</keyword>
<dbReference type="Gene3D" id="4.10.60.10">
    <property type="entry name" value="Zinc finger, CCHC-type"/>
    <property type="match status" value="1"/>
</dbReference>